<proteinExistence type="predicted"/>
<gene>
    <name evidence="2" type="ORF">ABS311_19945</name>
</gene>
<reference evidence="2 3" key="1">
    <citation type="submission" date="2024-06" db="EMBL/GenBank/DDBJ databases">
        <authorList>
            <person name="Chen R.Y."/>
        </authorList>
    </citation>
    <scope>NUCLEOTIDE SEQUENCE [LARGE SCALE GENOMIC DNA]</scope>
    <source>
        <strain evidence="2 3">D2</strain>
    </source>
</reference>
<sequence>MAEVGVTSGFINSGLQSALHAQGEIVQLGDSKRAVAPSTAQNDNVTLSPQAQLIQKAGEIGRAGQQPVSSESEPEPQASDSVRVSSSIGKAASAVGLTEQEAIKLYQAINDLL</sequence>
<comment type="caution">
    <text evidence="2">The sequence shown here is derived from an EMBL/GenBank/DDBJ whole genome shotgun (WGS) entry which is preliminary data.</text>
</comment>
<organism evidence="2 3">
    <name type="scientific">Catenovulum sediminis</name>
    <dbReference type="NCBI Taxonomy" id="1740262"/>
    <lineage>
        <taxon>Bacteria</taxon>
        <taxon>Pseudomonadati</taxon>
        <taxon>Pseudomonadota</taxon>
        <taxon>Gammaproteobacteria</taxon>
        <taxon>Alteromonadales</taxon>
        <taxon>Alteromonadaceae</taxon>
        <taxon>Catenovulum</taxon>
    </lineage>
</organism>
<dbReference type="RefSeq" id="WP_143871292.1">
    <property type="nucleotide sequence ID" value="NZ_CP041660.1"/>
</dbReference>
<keyword evidence="3" id="KW-1185">Reference proteome</keyword>
<feature type="region of interest" description="Disordered" evidence="1">
    <location>
        <begin position="56"/>
        <end position="85"/>
    </location>
</feature>
<evidence type="ECO:0000313" key="3">
    <source>
        <dbReference type="Proteomes" id="UP001467690"/>
    </source>
</evidence>
<accession>A0ABV1RMK3</accession>
<dbReference type="Proteomes" id="UP001467690">
    <property type="component" value="Unassembled WGS sequence"/>
</dbReference>
<evidence type="ECO:0000313" key="2">
    <source>
        <dbReference type="EMBL" id="MER2494155.1"/>
    </source>
</evidence>
<name>A0ABV1RMK3_9ALTE</name>
<dbReference type="EMBL" id="JBELOE010000284">
    <property type="protein sequence ID" value="MER2494155.1"/>
    <property type="molecule type" value="Genomic_DNA"/>
</dbReference>
<protein>
    <submittedName>
        <fullName evidence="2">Uncharacterized protein</fullName>
    </submittedName>
</protein>
<evidence type="ECO:0000256" key="1">
    <source>
        <dbReference type="SAM" id="MobiDB-lite"/>
    </source>
</evidence>